<dbReference type="EMBL" id="UIHC01000068">
    <property type="protein sequence ID" value="SUZ33731.1"/>
    <property type="molecule type" value="Genomic_DNA"/>
</dbReference>
<evidence type="ECO:0000313" key="1">
    <source>
        <dbReference type="EMBL" id="SUZ33731.1"/>
    </source>
</evidence>
<accession>A0A3B0MCZ0</accession>
<reference evidence="1" key="2">
    <citation type="submission" date="2018-08" db="EMBL/GenBank/DDBJ databases">
        <authorList>
            <person name="Ferrada E.E."/>
            <person name="Latorre B.A."/>
        </authorList>
    </citation>
    <scope>NUCLEOTIDE SEQUENCE</scope>
    <source>
        <strain evidence="1">CECT 7235</strain>
    </source>
</reference>
<evidence type="ECO:0000313" key="2">
    <source>
        <dbReference type="EMBL" id="SUZ34030.1"/>
    </source>
</evidence>
<protein>
    <submittedName>
        <fullName evidence="1">Uncharacterized protein</fullName>
    </submittedName>
</protein>
<reference evidence="3" key="1">
    <citation type="submission" date="2018-08" db="EMBL/GenBank/DDBJ databases">
        <authorList>
            <person name="Rodrigo-Torres L."/>
            <person name="Arahal R. D."/>
            <person name="Lucena T."/>
        </authorList>
    </citation>
    <scope>NUCLEOTIDE SEQUENCE [LARGE SCALE GENOMIC DNA]</scope>
    <source>
        <strain evidence="3">CECT 7235</strain>
    </source>
</reference>
<name>A0A3B0MCZ0_9RHOB</name>
<organism evidence="1 3">
    <name type="scientific">Roseinatronobacter ekhonensis</name>
    <dbReference type="NCBI Taxonomy" id="254356"/>
    <lineage>
        <taxon>Bacteria</taxon>
        <taxon>Pseudomonadati</taxon>
        <taxon>Pseudomonadota</taxon>
        <taxon>Alphaproteobacteria</taxon>
        <taxon>Rhodobacterales</taxon>
        <taxon>Paracoccaceae</taxon>
        <taxon>Roseinatronobacter</taxon>
    </lineage>
</organism>
<evidence type="ECO:0000313" key="3">
    <source>
        <dbReference type="Proteomes" id="UP000272908"/>
    </source>
</evidence>
<keyword evidence="3" id="KW-1185">Reference proteome</keyword>
<dbReference type="Proteomes" id="UP000272908">
    <property type="component" value="Unassembled WGS sequence"/>
</dbReference>
<dbReference type="EMBL" id="UIHC01000111">
    <property type="protein sequence ID" value="SUZ34030.1"/>
    <property type="molecule type" value="Genomic_DNA"/>
</dbReference>
<sequence length="30" mass="3271">MLTSAGKKTVARQFIALVSPKLLRIITRSA</sequence>
<gene>
    <name evidence="1" type="ORF">ROE7235_03504</name>
    <name evidence="2" type="ORF">ROE7235_03811</name>
</gene>
<proteinExistence type="predicted"/>
<dbReference type="AlphaFoldDB" id="A0A3B0MCZ0"/>